<dbReference type="AlphaFoldDB" id="A0A1Y3BVW8"/>
<sequence>MAEWQQQSCNNRRRRNHRKHWKRLWLEMMTIRLGLKPSYTWDLSMDVDDDCHNEIYRIFDEINIDYDCRPNSYDGGWPMMNDRHSLNIVKLSSPVNTTTTSVVFFGNIQHMIENINSTLIQLDIWIQSDHNCQQNNETYLIDVSADLDEPKIIHHQQHQNNEEEKTILLSLKYCLLHIRNQLSIVVGQPYDIHIDNEKIFNDNNHYCDLCAITGILIGYPIIYCNRSTDVGNCLANQSLRNYLIRMENIPKTKTNDDDSFIIYSFSVPDKFN</sequence>
<dbReference type="Pfam" id="PF14953">
    <property type="entry name" value="DUF4504"/>
    <property type="match status" value="1"/>
</dbReference>
<gene>
    <name evidence="2" type="ORF">BLA29_008066</name>
</gene>
<keyword evidence="3" id="KW-1185">Reference proteome</keyword>
<comment type="similarity">
    <text evidence="1">Belongs to the UPF0739 family.</text>
</comment>
<evidence type="ECO:0000313" key="3">
    <source>
        <dbReference type="Proteomes" id="UP000194236"/>
    </source>
</evidence>
<dbReference type="Proteomes" id="UP000194236">
    <property type="component" value="Unassembled WGS sequence"/>
</dbReference>
<dbReference type="OrthoDB" id="10056365at2759"/>
<dbReference type="PANTHER" id="PTHR31366:SF2">
    <property type="entry name" value="UPF0739 PROTEIN C1ORF74"/>
    <property type="match status" value="1"/>
</dbReference>
<proteinExistence type="inferred from homology"/>
<dbReference type="EMBL" id="MUJZ01004405">
    <property type="protein sequence ID" value="OTF83265.1"/>
    <property type="molecule type" value="Genomic_DNA"/>
</dbReference>
<organism evidence="2 3">
    <name type="scientific">Euroglyphus maynei</name>
    <name type="common">Mayne's house dust mite</name>
    <dbReference type="NCBI Taxonomy" id="6958"/>
    <lineage>
        <taxon>Eukaryota</taxon>
        <taxon>Metazoa</taxon>
        <taxon>Ecdysozoa</taxon>
        <taxon>Arthropoda</taxon>
        <taxon>Chelicerata</taxon>
        <taxon>Arachnida</taxon>
        <taxon>Acari</taxon>
        <taxon>Acariformes</taxon>
        <taxon>Sarcoptiformes</taxon>
        <taxon>Astigmata</taxon>
        <taxon>Psoroptidia</taxon>
        <taxon>Analgoidea</taxon>
        <taxon>Pyroglyphidae</taxon>
        <taxon>Pyroglyphinae</taxon>
        <taxon>Euroglyphus</taxon>
    </lineage>
</organism>
<dbReference type="PANTHER" id="PTHR31366">
    <property type="entry name" value="UPF0739 PROTEIN C1ORF74"/>
    <property type="match status" value="1"/>
</dbReference>
<protein>
    <submittedName>
        <fullName evidence="2">Uncharacterized protein</fullName>
    </submittedName>
</protein>
<dbReference type="InterPro" id="IPR027850">
    <property type="entry name" value="DUF4504"/>
</dbReference>
<comment type="caution">
    <text evidence="2">The sequence shown here is derived from an EMBL/GenBank/DDBJ whole genome shotgun (WGS) entry which is preliminary data.</text>
</comment>
<reference evidence="2 3" key="1">
    <citation type="submission" date="2017-03" db="EMBL/GenBank/DDBJ databases">
        <title>Genome Survey of Euroglyphus maynei.</title>
        <authorList>
            <person name="Arlian L.G."/>
            <person name="Morgan M.S."/>
            <person name="Rider S.D."/>
        </authorList>
    </citation>
    <scope>NUCLEOTIDE SEQUENCE [LARGE SCALE GENOMIC DNA]</scope>
    <source>
        <strain evidence="2">Arlian Lab</strain>
        <tissue evidence="2">Whole body</tissue>
    </source>
</reference>
<name>A0A1Y3BVW8_EURMA</name>
<evidence type="ECO:0000313" key="2">
    <source>
        <dbReference type="EMBL" id="OTF83265.1"/>
    </source>
</evidence>
<accession>A0A1Y3BVW8</accession>
<evidence type="ECO:0000256" key="1">
    <source>
        <dbReference type="ARBA" id="ARBA00007065"/>
    </source>
</evidence>